<accession>A0A922IAM5</accession>
<name>A0A922IAM5_DERFA</name>
<evidence type="ECO:0000256" key="2">
    <source>
        <dbReference type="ARBA" id="ARBA00012255"/>
    </source>
</evidence>
<keyword evidence="8" id="KW-1185">Reference proteome</keyword>
<keyword evidence="3" id="KW-0378">Hydrolase</keyword>
<dbReference type="GO" id="GO:0009225">
    <property type="term" value="P:nucleotide-sugar metabolic process"/>
    <property type="evidence" value="ECO:0007669"/>
    <property type="project" value="TreeGrafter"/>
</dbReference>
<dbReference type="Proteomes" id="UP000790347">
    <property type="component" value="Unassembled WGS sequence"/>
</dbReference>
<dbReference type="GO" id="GO:0005737">
    <property type="term" value="C:cytoplasm"/>
    <property type="evidence" value="ECO:0007669"/>
    <property type="project" value="TreeGrafter"/>
</dbReference>
<feature type="domain" description="PARG helical" evidence="6">
    <location>
        <begin position="168"/>
        <end position="287"/>
    </location>
</feature>
<organism evidence="7 8">
    <name type="scientific">Dermatophagoides farinae</name>
    <name type="common">American house dust mite</name>
    <dbReference type="NCBI Taxonomy" id="6954"/>
    <lineage>
        <taxon>Eukaryota</taxon>
        <taxon>Metazoa</taxon>
        <taxon>Ecdysozoa</taxon>
        <taxon>Arthropoda</taxon>
        <taxon>Chelicerata</taxon>
        <taxon>Arachnida</taxon>
        <taxon>Acari</taxon>
        <taxon>Acariformes</taxon>
        <taxon>Sarcoptiformes</taxon>
        <taxon>Astigmata</taxon>
        <taxon>Psoroptidia</taxon>
        <taxon>Analgoidea</taxon>
        <taxon>Pyroglyphidae</taxon>
        <taxon>Dermatophagoidinae</taxon>
        <taxon>Dermatophagoides</taxon>
    </lineage>
</organism>
<dbReference type="GO" id="GO:0006282">
    <property type="term" value="P:regulation of DNA repair"/>
    <property type="evidence" value="ECO:0007669"/>
    <property type="project" value="InterPro"/>
</dbReference>
<feature type="active site" evidence="4">
    <location>
        <position position="346"/>
    </location>
</feature>
<proteinExistence type="inferred from homology"/>
<dbReference type="EC" id="3.2.1.143" evidence="2"/>
<dbReference type="Pfam" id="PF05028">
    <property type="entry name" value="PARG_cat_C"/>
    <property type="match status" value="1"/>
</dbReference>
<comment type="caution">
    <text evidence="7">The sequence shown here is derived from an EMBL/GenBank/DDBJ whole genome shotgun (WGS) entry which is preliminary data.</text>
</comment>
<dbReference type="PANTHER" id="PTHR12837">
    <property type="entry name" value="POLY ADP-RIBOSE GLYCOHYDROLASE"/>
    <property type="match status" value="1"/>
</dbReference>
<evidence type="ECO:0000259" key="6">
    <source>
        <dbReference type="Pfam" id="PF20811"/>
    </source>
</evidence>
<evidence type="ECO:0000256" key="3">
    <source>
        <dbReference type="ARBA" id="ARBA00022801"/>
    </source>
</evidence>
<sequence length="558" mass="65602">MSKKIKITDYFERKKPIINNDDKEDGNKTIGTVDNIDNSFIITTVDQNKDRMYRLSEILTDDNLCDLRNVDETFVYYRYPFKLDTIPIPLIDIDDDFVIPLNYILLPFQETEQITYQNGKQTKWSLVKTVFANQILNIFQLDKAIKTYNPSLQRLHFDILTNYVHYQMDDDERRMFFDQILPGIIRLALDLPRLIGFNLANLEQYTPMTIFLSQQQISSLLANAFLCTYRPDFNRKERRCINFSSLFASDGCKPNKKFCKQEKLKCLLNYLRRVVEKTPIGVVSFERKVLRHHQQTDLEQSTKPITTFEFNHDRCLLKDGCDYSQVDFAHKYIGGGVLDQGCVQEEILFVCCPELIVSKLICAKLTDNEAIVITGIEQYNEYSGYAEKFRWQCSYEDKQHRDKYGRRFRQVLAMDALYFHWSAKKSQYEKEKIDREIHKAMAAFQPERFLCSQSKLVTITTGNWGCGVYNGDVKLKTLIQIIAASESKRNLMYFTFDNRRLKNEFDQIKTLFETSEQPFTVGRLYRLLLQYASQKQNENKNIDLVVLITENILNTDDY</sequence>
<feature type="active site" evidence="4">
    <location>
        <position position="345"/>
    </location>
</feature>
<protein>
    <recommendedName>
        <fullName evidence="2">poly(ADP-ribose) glycohydrolase</fullName>
        <ecNumber evidence="2">3.2.1.143</ecNumber>
    </recommendedName>
</protein>
<evidence type="ECO:0000313" key="7">
    <source>
        <dbReference type="EMBL" id="KAH9525884.1"/>
    </source>
</evidence>
<dbReference type="GO" id="GO:0005975">
    <property type="term" value="P:carbohydrate metabolic process"/>
    <property type="evidence" value="ECO:0007669"/>
    <property type="project" value="InterPro"/>
</dbReference>
<feature type="active site" evidence="4">
    <location>
        <position position="327"/>
    </location>
</feature>
<dbReference type="InterPro" id="IPR048362">
    <property type="entry name" value="PARG_helical"/>
</dbReference>
<dbReference type="Pfam" id="PF20811">
    <property type="entry name" value="PARG_cat_N"/>
    <property type="match status" value="1"/>
</dbReference>
<evidence type="ECO:0000256" key="4">
    <source>
        <dbReference type="PIRSR" id="PIRSR607724-1"/>
    </source>
</evidence>
<dbReference type="GO" id="GO:0005634">
    <property type="term" value="C:nucleus"/>
    <property type="evidence" value="ECO:0007669"/>
    <property type="project" value="TreeGrafter"/>
</dbReference>
<evidence type="ECO:0000313" key="8">
    <source>
        <dbReference type="Proteomes" id="UP000790347"/>
    </source>
</evidence>
<evidence type="ECO:0000259" key="5">
    <source>
        <dbReference type="Pfam" id="PF05028"/>
    </source>
</evidence>
<dbReference type="EMBL" id="ASGP02000001">
    <property type="protein sequence ID" value="KAH9525884.1"/>
    <property type="molecule type" value="Genomic_DNA"/>
</dbReference>
<comment type="similarity">
    <text evidence="1">Belongs to the poly(ADP-ribose) glycohydrolase family.</text>
</comment>
<dbReference type="InterPro" id="IPR007724">
    <property type="entry name" value="Poly_GlycHdrlase"/>
</dbReference>
<dbReference type="InterPro" id="IPR046372">
    <property type="entry name" value="PARG_cat_C"/>
</dbReference>
<reference evidence="7" key="1">
    <citation type="submission" date="2013-05" db="EMBL/GenBank/DDBJ databases">
        <authorList>
            <person name="Yim A.K.Y."/>
            <person name="Chan T.F."/>
            <person name="Ji K.M."/>
            <person name="Liu X.Y."/>
            <person name="Zhou J.W."/>
            <person name="Li R.Q."/>
            <person name="Yang K.Y."/>
            <person name="Li J."/>
            <person name="Li M."/>
            <person name="Law P.T.W."/>
            <person name="Wu Y.L."/>
            <person name="Cai Z.L."/>
            <person name="Qin H."/>
            <person name="Bao Y."/>
            <person name="Leung R.K.K."/>
            <person name="Ng P.K.S."/>
            <person name="Zou J."/>
            <person name="Zhong X.J."/>
            <person name="Ran P.X."/>
            <person name="Zhong N.S."/>
            <person name="Liu Z.G."/>
            <person name="Tsui S.K.W."/>
        </authorList>
    </citation>
    <scope>NUCLEOTIDE SEQUENCE</scope>
    <source>
        <strain evidence="7">Derf</strain>
        <tissue evidence="7">Whole organism</tissue>
    </source>
</reference>
<dbReference type="GO" id="GO:0004649">
    <property type="term" value="F:poly(ADP-ribose) glycohydrolase activity"/>
    <property type="evidence" value="ECO:0007669"/>
    <property type="project" value="UniProtKB-EC"/>
</dbReference>
<dbReference type="AlphaFoldDB" id="A0A922IAM5"/>
<dbReference type="GO" id="GO:1990966">
    <property type="term" value="P:ATP generation from poly-ADP-D-ribose"/>
    <property type="evidence" value="ECO:0007669"/>
    <property type="project" value="TreeGrafter"/>
</dbReference>
<dbReference type="PANTHER" id="PTHR12837:SF0">
    <property type="entry name" value="POLY(ADP-RIBOSE) GLYCOHYDROLASE"/>
    <property type="match status" value="1"/>
</dbReference>
<feature type="domain" description="PARG catalytic Macro" evidence="5">
    <location>
        <begin position="297"/>
        <end position="502"/>
    </location>
</feature>
<reference evidence="7" key="2">
    <citation type="journal article" date="2022" name="Res Sq">
        <title>Comparative Genomics Reveals Insights into the Divergent Evolution of Astigmatic Mites and Household Pest Adaptations.</title>
        <authorList>
            <person name="Xiong Q."/>
            <person name="Wan A.T.-Y."/>
            <person name="Liu X.-Y."/>
            <person name="Fung C.S.-H."/>
            <person name="Xiao X."/>
            <person name="Malainual N."/>
            <person name="Hou J."/>
            <person name="Wang L."/>
            <person name="Wang M."/>
            <person name="Yang K."/>
            <person name="Cui Y."/>
            <person name="Leung E."/>
            <person name="Nong W."/>
            <person name="Shin S.-K."/>
            <person name="Au S."/>
            <person name="Jeong K.Y."/>
            <person name="Chew F.T."/>
            <person name="Hui J."/>
            <person name="Leung T.F."/>
            <person name="Tungtrongchitr A."/>
            <person name="Zhong N."/>
            <person name="Liu Z."/>
            <person name="Tsui S."/>
        </authorList>
    </citation>
    <scope>NUCLEOTIDE SEQUENCE</scope>
    <source>
        <strain evidence="7">Derf</strain>
        <tissue evidence="7">Whole organism</tissue>
    </source>
</reference>
<evidence type="ECO:0000256" key="1">
    <source>
        <dbReference type="ARBA" id="ARBA00009545"/>
    </source>
</evidence>
<gene>
    <name evidence="7" type="ORF">DERF_000017</name>
</gene>